<keyword evidence="2" id="KW-1185">Reference proteome</keyword>
<dbReference type="EMBL" id="BRXY01000190">
    <property type="protein sequence ID" value="GMH75475.1"/>
    <property type="molecule type" value="Genomic_DNA"/>
</dbReference>
<evidence type="ECO:0000313" key="2">
    <source>
        <dbReference type="Proteomes" id="UP001165085"/>
    </source>
</evidence>
<dbReference type="Proteomes" id="UP001165085">
    <property type="component" value="Unassembled WGS sequence"/>
</dbReference>
<evidence type="ECO:0000313" key="1">
    <source>
        <dbReference type="EMBL" id="GMH75475.1"/>
    </source>
</evidence>
<protein>
    <submittedName>
        <fullName evidence="1">Uncharacterized protein</fullName>
    </submittedName>
</protein>
<comment type="caution">
    <text evidence="1">The sequence shown here is derived from an EMBL/GenBank/DDBJ whole genome shotgun (WGS) entry which is preliminary data.</text>
</comment>
<accession>A0A9W7AX11</accession>
<proteinExistence type="predicted"/>
<name>A0A9W7AX11_9STRA</name>
<dbReference type="OrthoDB" id="10487240at2759"/>
<reference evidence="2" key="1">
    <citation type="journal article" date="2023" name="Commun. Biol.">
        <title>Genome analysis of Parmales, the sister group of diatoms, reveals the evolutionary specialization of diatoms from phago-mixotrophs to photoautotrophs.</title>
        <authorList>
            <person name="Ban H."/>
            <person name="Sato S."/>
            <person name="Yoshikawa S."/>
            <person name="Yamada K."/>
            <person name="Nakamura Y."/>
            <person name="Ichinomiya M."/>
            <person name="Sato N."/>
            <person name="Blanc-Mathieu R."/>
            <person name="Endo H."/>
            <person name="Kuwata A."/>
            <person name="Ogata H."/>
        </authorList>
    </citation>
    <scope>NUCLEOTIDE SEQUENCE [LARGE SCALE GENOMIC DNA]</scope>
    <source>
        <strain evidence="2">NIES 3701</strain>
    </source>
</reference>
<dbReference type="AlphaFoldDB" id="A0A9W7AX11"/>
<organism evidence="1 2">
    <name type="scientific">Triparma strigata</name>
    <dbReference type="NCBI Taxonomy" id="1606541"/>
    <lineage>
        <taxon>Eukaryota</taxon>
        <taxon>Sar</taxon>
        <taxon>Stramenopiles</taxon>
        <taxon>Ochrophyta</taxon>
        <taxon>Bolidophyceae</taxon>
        <taxon>Parmales</taxon>
        <taxon>Triparmaceae</taxon>
        <taxon>Triparma</taxon>
    </lineage>
</organism>
<sequence>MPPPPSSKSRISSCSGFTYYTPSPPTYTCYGVRSSITSPSSSLPSPPLHSKSLCAGYAVYEDGGGAICGLGMQFIVGSKSRQIDKDAIMNQGRRDNNEDPSQRIAEIIKREMGAGQSPTQREKNIQDKVQEKVKKQVESHSKYAKKLGEDIVSSLGDEFPTRMGKAAGRVWDRKEKTVEEMRRGAKKIWGKGEEKE</sequence>
<gene>
    <name evidence="1" type="ORF">TrST_g13083</name>
</gene>